<evidence type="ECO:0000256" key="1">
    <source>
        <dbReference type="SAM" id="MobiDB-lite"/>
    </source>
</evidence>
<evidence type="ECO:0000313" key="2">
    <source>
        <dbReference type="EMBL" id="KAE9410485.1"/>
    </source>
</evidence>
<feature type="region of interest" description="Disordered" evidence="1">
    <location>
        <begin position="773"/>
        <end position="798"/>
    </location>
</feature>
<name>A0A6A4IQL1_9AGAR</name>
<keyword evidence="3" id="KW-1185">Reference proteome</keyword>
<reference evidence="2" key="1">
    <citation type="journal article" date="2019" name="Environ. Microbiol.">
        <title>Fungal ecological strategies reflected in gene transcription - a case study of two litter decomposers.</title>
        <authorList>
            <person name="Barbi F."/>
            <person name="Kohler A."/>
            <person name="Barry K."/>
            <person name="Baskaran P."/>
            <person name="Daum C."/>
            <person name="Fauchery L."/>
            <person name="Ihrmark K."/>
            <person name="Kuo A."/>
            <person name="LaButti K."/>
            <person name="Lipzen A."/>
            <person name="Morin E."/>
            <person name="Grigoriev I.V."/>
            <person name="Henrissat B."/>
            <person name="Lindahl B."/>
            <person name="Martin F."/>
        </authorList>
    </citation>
    <scope>NUCLEOTIDE SEQUENCE</scope>
    <source>
        <strain evidence="2">JB14</strain>
    </source>
</reference>
<feature type="compositionally biased region" description="Polar residues" evidence="1">
    <location>
        <begin position="714"/>
        <end position="726"/>
    </location>
</feature>
<feature type="region of interest" description="Disordered" evidence="1">
    <location>
        <begin position="202"/>
        <end position="225"/>
    </location>
</feature>
<feature type="region of interest" description="Disordered" evidence="1">
    <location>
        <begin position="510"/>
        <end position="529"/>
    </location>
</feature>
<sequence length="901" mass="98474">MAAAFSRLQLAAALLEYDNDPSDPSAPYRSAHESAIFAHLRRHPARPQPTQRRSDYLSVALPSETESILDGGLGGRKSRGSSIGPLRNPFGADDTFEDEEGHEQEELEVDLTSWGLDAFIAKDKNSKGTFTQNQRCTWGHSTQTTGYSKHECRQLRLPVTCGGNETKVDWLTAGFVWPGSPPSFQRPVASTSQRLAYDDEEPEPAMGSIPFPTASVRSPSPMTLDYDRHRRTYSTASLDSKMAMSAPRLRTTSAGTMEPGEDNPFAVAPPSRASRFDPKAAAHARTISNASFGSRMLLENDGASVMTGRPPQENRYSTTLELLRPKVLVMPSPLQSANAPPPPPKGRDGFLMSENPPLPPGARTARKNSTFGAVPVPSNSFTPNPRMNLSLSQLTFRNNLTVGGQRDIAYNDIDGEIPRALEEGEQVQLAPTTPTMEVEMALPIPAEDTGPRRPAGKLYGKSLIDDLESRKAQMKSKQRVFRGDDRPSMMARTPLKRGSTLIDPAMLQDRPASTRMSSFDPASGLARRNSGHAAPLLNFDEDDKVPHVATNKGAPNRSVFGVDTLWEREVAKLREVEAQEAFERERQQALEETEALKGGKKKRKKKGKKGELQADESASQIHDVSPSLAETSVLEEIPAEPAVSSGPPVLPTIRPAIRGPPPVINDDGSDSEESVPERVPKAKSTNVEGWYAESSDEDNDGPRKTTGVGLRYPQKQSSLPHIQNTGDDSEEDLPLAATINRAVQRATRLAAPESDSDEEKPLAALIAKSSLPSINFDSLSPPSAANDDDDDQPLGLRASRIMPNSGAAEGEDDDRPLAFHPEQQRRTQYQMMAQHQMMMQAQMHNSMFFNPSMSGFFPPPMVMAPMVPQAPIPIPSPPPVHDQAKYGRVDRWRHDVAIEGD</sequence>
<organism evidence="2 3">
    <name type="scientific">Gymnopus androsaceus JB14</name>
    <dbReference type="NCBI Taxonomy" id="1447944"/>
    <lineage>
        <taxon>Eukaryota</taxon>
        <taxon>Fungi</taxon>
        <taxon>Dikarya</taxon>
        <taxon>Basidiomycota</taxon>
        <taxon>Agaricomycotina</taxon>
        <taxon>Agaricomycetes</taxon>
        <taxon>Agaricomycetidae</taxon>
        <taxon>Agaricales</taxon>
        <taxon>Marasmiineae</taxon>
        <taxon>Omphalotaceae</taxon>
        <taxon>Gymnopus</taxon>
    </lineage>
</organism>
<feature type="region of interest" description="Disordered" evidence="1">
    <location>
        <begin position="252"/>
        <end position="273"/>
    </location>
</feature>
<accession>A0A6A4IQL1</accession>
<feature type="region of interest" description="Disordered" evidence="1">
    <location>
        <begin position="593"/>
        <end position="734"/>
    </location>
</feature>
<dbReference type="AlphaFoldDB" id="A0A6A4IQL1"/>
<proteinExistence type="predicted"/>
<feature type="compositionally biased region" description="Basic residues" evidence="1">
    <location>
        <begin position="598"/>
        <end position="608"/>
    </location>
</feature>
<protein>
    <submittedName>
        <fullName evidence="2">Uncharacterized protein</fullName>
    </submittedName>
</protein>
<evidence type="ECO:0000313" key="3">
    <source>
        <dbReference type="Proteomes" id="UP000799118"/>
    </source>
</evidence>
<dbReference type="Proteomes" id="UP000799118">
    <property type="component" value="Unassembled WGS sequence"/>
</dbReference>
<dbReference type="EMBL" id="ML769385">
    <property type="protein sequence ID" value="KAE9410485.1"/>
    <property type="molecule type" value="Genomic_DNA"/>
</dbReference>
<dbReference type="OrthoDB" id="2564267at2759"/>
<feature type="region of interest" description="Disordered" evidence="1">
    <location>
        <begin position="70"/>
        <end position="94"/>
    </location>
</feature>
<gene>
    <name evidence="2" type="ORF">BT96DRAFT_1012019</name>
</gene>